<dbReference type="Pfam" id="PF00400">
    <property type="entry name" value="WD40"/>
    <property type="match status" value="2"/>
</dbReference>
<dbReference type="InterPro" id="IPR001680">
    <property type="entry name" value="WD40_rpt"/>
</dbReference>
<dbReference type="AlphaFoldDB" id="A0A6J1T5N2"/>
<dbReference type="InterPro" id="IPR007148">
    <property type="entry name" value="SSU_processome_Utp12"/>
</dbReference>
<evidence type="ECO:0000256" key="4">
    <source>
        <dbReference type="SAM" id="MobiDB-lite"/>
    </source>
</evidence>
<evidence type="ECO:0000259" key="5">
    <source>
        <dbReference type="Pfam" id="PF04003"/>
    </source>
</evidence>
<proteinExistence type="inferred from homology"/>
<reference evidence="7" key="1">
    <citation type="submission" date="2025-08" db="UniProtKB">
        <authorList>
            <consortium name="RefSeq"/>
        </authorList>
    </citation>
    <scope>IDENTIFICATION</scope>
    <source>
        <tissue evidence="7">Whole organism</tissue>
    </source>
</reference>
<gene>
    <name evidence="7" type="primary">LOC113211700</name>
</gene>
<accession>A0A6J1T5N2</accession>
<dbReference type="KEGG" id="foc:113211700"/>
<dbReference type="GO" id="GO:0005730">
    <property type="term" value="C:nucleolus"/>
    <property type="evidence" value="ECO:0007669"/>
    <property type="project" value="TreeGrafter"/>
</dbReference>
<dbReference type="PANTHER" id="PTHR44267">
    <property type="entry name" value="WD REPEAT-CONTAINING PROTEIN 43"/>
    <property type="match status" value="1"/>
</dbReference>
<evidence type="ECO:0000256" key="1">
    <source>
        <dbReference type="ARBA" id="ARBA00004123"/>
    </source>
</evidence>
<evidence type="ECO:0000313" key="6">
    <source>
        <dbReference type="Proteomes" id="UP000504606"/>
    </source>
</evidence>
<feature type="domain" description="Small-subunit processome Utp12" evidence="5">
    <location>
        <begin position="439"/>
        <end position="541"/>
    </location>
</feature>
<dbReference type="OrthoDB" id="30195at2759"/>
<protein>
    <submittedName>
        <fullName evidence="7">WD repeat-containing protein 43</fullName>
    </submittedName>
</protein>
<feature type="compositionally biased region" description="Acidic residues" evidence="4">
    <location>
        <begin position="570"/>
        <end position="579"/>
    </location>
</feature>
<keyword evidence="2" id="KW-0539">Nucleus</keyword>
<dbReference type="Gene3D" id="2.130.10.10">
    <property type="entry name" value="YVTN repeat-like/Quinoprotein amine dehydrogenase"/>
    <property type="match status" value="2"/>
</dbReference>
<comment type="subcellular location">
    <subcellularLocation>
        <location evidence="1">Nucleus</location>
    </subcellularLocation>
</comment>
<evidence type="ECO:0000256" key="2">
    <source>
        <dbReference type="ARBA" id="ARBA00023242"/>
    </source>
</evidence>
<keyword evidence="6" id="KW-1185">Reference proteome</keyword>
<evidence type="ECO:0000313" key="7">
    <source>
        <dbReference type="RefSeq" id="XP_026285946.1"/>
    </source>
</evidence>
<name>A0A6J1T5N2_FRAOC</name>
<evidence type="ECO:0000256" key="3">
    <source>
        <dbReference type="ARBA" id="ARBA00038335"/>
    </source>
</evidence>
<dbReference type="SUPFAM" id="SSF50978">
    <property type="entry name" value="WD40 repeat-like"/>
    <property type="match status" value="1"/>
</dbReference>
<feature type="region of interest" description="Disordered" evidence="4">
    <location>
        <begin position="60"/>
        <end position="79"/>
    </location>
</feature>
<dbReference type="InterPro" id="IPR015943">
    <property type="entry name" value="WD40/YVTN_repeat-like_dom_sf"/>
</dbReference>
<comment type="similarity">
    <text evidence="3">Belongs to the UTP5 family.</text>
</comment>
<feature type="compositionally biased region" description="Acidic residues" evidence="4">
    <location>
        <begin position="589"/>
        <end position="619"/>
    </location>
</feature>
<sequence>MASSSTSSFSLDAKHYAACDADGKLRIWDTQKNVLLQEYTPNLHLTSPCSCLKWLCTSNDPDSGTPSKKKRRKSRDVGSDIIAMGTSNGRILLYSLASAGVEAQLEGGHRNSPVTGLSRYPGTSLYSCGDSTIAEWDIVGKKVKSKWKTGDKVGCVLVSPDGKYVLSAARSIKLWDSANHELLKTYTGHVSPVLSLTFISKAALNGDFYFFSTAKGDRYINVWSLNKKNSEKSAVVAMVLESEPVGSVSLYADEENGAVSLSAVTETGVVQMFNHQLNGLCPKPLKPHLTVQTATDSARGKESVEPIPIVSAVYILKEELRIGYGTGTFLVFENVVLNCSEKIQVLVRQDPRRAVLESSSDVTQAKVPDSTKANYLLPTSSNAVVSGVKRSHSRKTEVPMEERLENLSLSMARTDDRPTALPRADNLAQLMLQALQSKDKTMLQTVLCRREEDVIRNTVRRLPLQVIEPLLKELTTLLHAKTATAQIGARWLRIVLSTHAAHLMANPSLVELLAPVIGLVEFRLSLLPSLSRLSGRLDLISSQLDGATGSDENTTPLDMQPGLLTYQDADTSDDDDADDVGGLGSESDDHWEELSDSDSNGDEDDDDDDEEDNDVEMSD</sequence>
<dbReference type="SMART" id="SM00320">
    <property type="entry name" value="WD40"/>
    <property type="match status" value="4"/>
</dbReference>
<dbReference type="PANTHER" id="PTHR44267:SF1">
    <property type="entry name" value="WD REPEAT-CONTAINING PROTEIN 43"/>
    <property type="match status" value="1"/>
</dbReference>
<feature type="region of interest" description="Disordered" evidence="4">
    <location>
        <begin position="546"/>
        <end position="619"/>
    </location>
</feature>
<dbReference type="Proteomes" id="UP000504606">
    <property type="component" value="Unplaced"/>
</dbReference>
<dbReference type="GeneID" id="113211700"/>
<dbReference type="InterPro" id="IPR036322">
    <property type="entry name" value="WD40_repeat_dom_sf"/>
</dbReference>
<dbReference type="Pfam" id="PF04003">
    <property type="entry name" value="Utp12"/>
    <property type="match status" value="1"/>
</dbReference>
<dbReference type="InterPro" id="IPR052414">
    <property type="entry name" value="U3_snoRNA-assoc_WDR"/>
</dbReference>
<dbReference type="RefSeq" id="XP_026285946.1">
    <property type="nucleotide sequence ID" value="XM_026430161.2"/>
</dbReference>
<dbReference type="GO" id="GO:0000462">
    <property type="term" value="P:maturation of SSU-rRNA from tricistronic rRNA transcript (SSU-rRNA, 5.8S rRNA, LSU-rRNA)"/>
    <property type="evidence" value="ECO:0007669"/>
    <property type="project" value="TreeGrafter"/>
</dbReference>
<organism evidence="6 7">
    <name type="scientific">Frankliniella occidentalis</name>
    <name type="common">Western flower thrips</name>
    <name type="synonym">Euthrips occidentalis</name>
    <dbReference type="NCBI Taxonomy" id="133901"/>
    <lineage>
        <taxon>Eukaryota</taxon>
        <taxon>Metazoa</taxon>
        <taxon>Ecdysozoa</taxon>
        <taxon>Arthropoda</taxon>
        <taxon>Hexapoda</taxon>
        <taxon>Insecta</taxon>
        <taxon>Pterygota</taxon>
        <taxon>Neoptera</taxon>
        <taxon>Paraneoptera</taxon>
        <taxon>Thysanoptera</taxon>
        <taxon>Terebrantia</taxon>
        <taxon>Thripoidea</taxon>
        <taxon>Thripidae</taxon>
        <taxon>Frankliniella</taxon>
    </lineage>
</organism>